<gene>
    <name evidence="2" type="ORF">A3D45_01385</name>
</gene>
<dbReference type="AlphaFoldDB" id="A0A1F5SAQ2"/>
<comment type="caution">
    <text evidence="2">The sequence shown here is derived from an EMBL/GenBank/DDBJ whole genome shotgun (WGS) entry which is preliminary data.</text>
</comment>
<keyword evidence="1" id="KW-1133">Transmembrane helix</keyword>
<dbReference type="EMBL" id="MFFT01000006">
    <property type="protein sequence ID" value="OGF23533.1"/>
    <property type="molecule type" value="Genomic_DNA"/>
</dbReference>
<feature type="transmembrane region" description="Helical" evidence="1">
    <location>
        <begin position="59"/>
        <end position="86"/>
    </location>
</feature>
<evidence type="ECO:0000256" key="1">
    <source>
        <dbReference type="SAM" id="Phobius"/>
    </source>
</evidence>
<evidence type="ECO:0008006" key="4">
    <source>
        <dbReference type="Google" id="ProtNLM"/>
    </source>
</evidence>
<evidence type="ECO:0000313" key="3">
    <source>
        <dbReference type="Proteomes" id="UP000176877"/>
    </source>
</evidence>
<proteinExistence type="predicted"/>
<dbReference type="InterPro" id="IPR043993">
    <property type="entry name" value="T4SS_pilin"/>
</dbReference>
<accession>A0A1F5SAQ2</accession>
<sequence>MLTRPKYPRILQLAVYLFIATTAIFLLVPLSGILAANLDVGLEYAAGTGLSNALDIRIIIARIIRIALGFLGIIAVGLVMYAGFLWMTSGGNEEKIEQAKKILQNAVIGLIIILISFAIVSFILNLLIGATTGGQNGPGSGPPSRYGLSALGNGIIQSHYPARDQKEVPRNTSIIISFREPMKADTLCVNPISQGTGNPDKCEGDKNTTKGDINTSVIGIFKKSDEDKCIDNNLPLASCPSFVSAEVYSTPDGKTFVFVPNNYLGSPSEYINYTVYLGKGLLRQTGDLAFPSGFAKDYGWSFEVSNKIDLTPPQVNPNGVFPPPDNLKDITVPGVGAQARGTIMVNSPRFYSGASVSGITPAASVSISENCQQDGDFSINIASIANGLVATLYQGTFDPNNPINFIKLGQGVINGQTVTFSSCNLRLTIGSGNFGAGNLWTFTINPMITADTITVGNITYTASDASGINNFVVGSTNLTTAQNIRNVLGANPEVDIVVGTDDVVTIKAKLAGAAGNSINLSSSNATRLPVVAMDGGADKVDRVTVNGKKDQPMNSALQINFNEAIMPLTVSGTSAEVKDFIRVVNEGGTKIAGVVCTENYECLSYRCEGSSGNKACVTSDALKSDGDSCQSDGQCLSYKCESSKCVGDSLAGKFAVSNQYQTVEFLSDKECGFNSCGEKIYCLPANSHLRVELKAAKLVDCGTDNCASKSPFNTCDSGKPACKDANDKYYPQADPAKLTTVDGGITDAAFNSLDGNRDGSAYGPASFYNENIPPTVPPATDGDNFKWSFFISDVLDLIPPKIKDTIPILKDPLPVNLTDRITISFDKVMLSSRLTTGSLMIKNGQQNIQHYLLNLRNLADQPVGYWATNLGQLNGTGEIISTDAYINHSSFNASSTYKAQAGSGLKDIYQNCFLPCASESGVCAGVDSQEPCCCNGTPAASCP</sequence>
<dbReference type="Pfam" id="PF18895">
    <property type="entry name" value="T4SS_pilin"/>
    <property type="match status" value="1"/>
</dbReference>
<name>A0A1F5SAQ2_9BACT</name>
<feature type="transmembrane region" description="Helical" evidence="1">
    <location>
        <begin position="107"/>
        <end position="128"/>
    </location>
</feature>
<reference evidence="2 3" key="1">
    <citation type="journal article" date="2016" name="Nat. Commun.">
        <title>Thousands of microbial genomes shed light on interconnected biogeochemical processes in an aquifer system.</title>
        <authorList>
            <person name="Anantharaman K."/>
            <person name="Brown C.T."/>
            <person name="Hug L.A."/>
            <person name="Sharon I."/>
            <person name="Castelle C.J."/>
            <person name="Probst A.J."/>
            <person name="Thomas B.C."/>
            <person name="Singh A."/>
            <person name="Wilkins M.J."/>
            <person name="Karaoz U."/>
            <person name="Brodie E.L."/>
            <person name="Williams K.H."/>
            <person name="Hubbard S.S."/>
            <person name="Banfield J.F."/>
        </authorList>
    </citation>
    <scope>NUCLEOTIDE SEQUENCE [LARGE SCALE GENOMIC DNA]</scope>
</reference>
<keyword evidence="1" id="KW-0472">Membrane</keyword>
<protein>
    <recommendedName>
        <fullName evidence="4">SbsA Ig-like domain-containing protein</fullName>
    </recommendedName>
</protein>
<dbReference type="Proteomes" id="UP000176877">
    <property type="component" value="Unassembled WGS sequence"/>
</dbReference>
<evidence type="ECO:0000313" key="2">
    <source>
        <dbReference type="EMBL" id="OGF23533.1"/>
    </source>
</evidence>
<organism evidence="2 3">
    <name type="scientific">Candidatus Falkowbacteria bacterium RIFCSPHIGHO2_02_FULL_42_9</name>
    <dbReference type="NCBI Taxonomy" id="1797986"/>
    <lineage>
        <taxon>Bacteria</taxon>
        <taxon>Candidatus Falkowiibacteriota</taxon>
    </lineage>
</organism>
<keyword evidence="1" id="KW-0812">Transmembrane</keyword>